<feature type="domain" description="BTB" evidence="1">
    <location>
        <begin position="19"/>
        <end position="92"/>
    </location>
</feature>
<dbReference type="Gene3D" id="3.30.710.10">
    <property type="entry name" value="Potassium Channel Kv1.1, Chain A"/>
    <property type="match status" value="1"/>
</dbReference>
<dbReference type="Proteomes" id="UP000193240">
    <property type="component" value="Unassembled WGS sequence"/>
</dbReference>
<gene>
    <name evidence="2" type="ORF">B5807_08387</name>
</gene>
<name>A0A1Y2LSV5_EPING</name>
<dbReference type="PANTHER" id="PTHR47843">
    <property type="entry name" value="BTB DOMAIN-CONTAINING PROTEIN-RELATED"/>
    <property type="match status" value="1"/>
</dbReference>
<dbReference type="InterPro" id="IPR011333">
    <property type="entry name" value="SKP1/BTB/POZ_sf"/>
</dbReference>
<keyword evidence="3" id="KW-1185">Reference proteome</keyword>
<dbReference type="PROSITE" id="PS50097">
    <property type="entry name" value="BTB"/>
    <property type="match status" value="1"/>
</dbReference>
<evidence type="ECO:0000313" key="3">
    <source>
        <dbReference type="Proteomes" id="UP000193240"/>
    </source>
</evidence>
<proteinExistence type="predicted"/>
<dbReference type="AlphaFoldDB" id="A0A1Y2LSV5"/>
<dbReference type="OMA" id="ICAYHIT"/>
<sequence length="230" mass="26343">MARPSGSDWIVSEAKRMKFDDLVHVEVGTGENSKAYAIYSSTLTTRSLFFRKALSGPWKEIEERVVHLPEDDVRAFDLYLHYIYNKEFTCSPSDDQYGEEERGTLVRLYVLCEKLQDPKSKNCIIKALSGSIYKIRSNGNWNILESAVVEILYKGTFKGSPVRRMLFDIFAQGVPSNFATADWTNKYPEEFLQDLAVSLMTTFDLDVRRAAPLPREGKVVAYLEKEEQVE</sequence>
<evidence type="ECO:0000259" key="1">
    <source>
        <dbReference type="PROSITE" id="PS50097"/>
    </source>
</evidence>
<accession>A0A1Y2LSV5</accession>
<dbReference type="EMBL" id="KZ107851">
    <property type="protein sequence ID" value="OSS46307.1"/>
    <property type="molecule type" value="Genomic_DNA"/>
</dbReference>
<dbReference type="CDD" id="cd18186">
    <property type="entry name" value="BTB_POZ_ZBTB_KLHL-like"/>
    <property type="match status" value="1"/>
</dbReference>
<protein>
    <recommendedName>
        <fullName evidence="1">BTB domain-containing protein</fullName>
    </recommendedName>
</protein>
<dbReference type="InterPro" id="IPR000210">
    <property type="entry name" value="BTB/POZ_dom"/>
</dbReference>
<organism evidence="2 3">
    <name type="scientific">Epicoccum nigrum</name>
    <name type="common">Soil fungus</name>
    <name type="synonym">Epicoccum purpurascens</name>
    <dbReference type="NCBI Taxonomy" id="105696"/>
    <lineage>
        <taxon>Eukaryota</taxon>
        <taxon>Fungi</taxon>
        <taxon>Dikarya</taxon>
        <taxon>Ascomycota</taxon>
        <taxon>Pezizomycotina</taxon>
        <taxon>Dothideomycetes</taxon>
        <taxon>Pleosporomycetidae</taxon>
        <taxon>Pleosporales</taxon>
        <taxon>Pleosporineae</taxon>
        <taxon>Didymellaceae</taxon>
        <taxon>Epicoccum</taxon>
    </lineage>
</organism>
<dbReference type="SUPFAM" id="SSF54695">
    <property type="entry name" value="POZ domain"/>
    <property type="match status" value="1"/>
</dbReference>
<dbReference type="PANTHER" id="PTHR47843:SF2">
    <property type="entry name" value="BTB DOMAIN-CONTAINING PROTEIN"/>
    <property type="match status" value="1"/>
</dbReference>
<dbReference type="InParanoid" id="A0A1Y2LSV5"/>
<evidence type="ECO:0000313" key="2">
    <source>
        <dbReference type="EMBL" id="OSS46307.1"/>
    </source>
</evidence>
<reference evidence="2 3" key="1">
    <citation type="journal article" date="2017" name="Genome Announc.">
        <title>Genome sequence of the saprophytic ascomycete Epicoccum nigrum ICMP 19927 strain isolated from New Zealand.</title>
        <authorList>
            <person name="Fokin M."/>
            <person name="Fleetwood D."/>
            <person name="Weir B.S."/>
            <person name="Villas-Boas S.G."/>
        </authorList>
    </citation>
    <scope>NUCLEOTIDE SEQUENCE [LARGE SCALE GENOMIC DNA]</scope>
    <source>
        <strain evidence="2 3">ICMP 19927</strain>
    </source>
</reference>
<dbReference type="STRING" id="105696.A0A1Y2LSV5"/>